<dbReference type="Proteomes" id="UP000284579">
    <property type="component" value="Unassembled WGS sequence"/>
</dbReference>
<evidence type="ECO:0000313" key="3">
    <source>
        <dbReference type="Proteomes" id="UP000284579"/>
    </source>
</evidence>
<protein>
    <submittedName>
        <fullName evidence="2">DUF4313 domain-containing protein</fullName>
    </submittedName>
</protein>
<gene>
    <name evidence="2" type="ORF">DW656_17475</name>
</gene>
<evidence type="ECO:0000256" key="1">
    <source>
        <dbReference type="SAM" id="MobiDB-lite"/>
    </source>
</evidence>
<dbReference type="EMBL" id="QRHO01000065">
    <property type="protein sequence ID" value="RHF78875.1"/>
    <property type="molecule type" value="Genomic_DNA"/>
</dbReference>
<dbReference type="Pfam" id="PF14190">
    <property type="entry name" value="DUF4313"/>
    <property type="match status" value="1"/>
</dbReference>
<name>A0A3R6D4T8_9FIRM</name>
<comment type="caution">
    <text evidence="2">The sequence shown here is derived from an EMBL/GenBank/DDBJ whole genome shotgun (WGS) entry which is preliminary data.</text>
</comment>
<accession>A0A3R6D4T8</accession>
<feature type="compositionally biased region" description="Basic and acidic residues" evidence="1">
    <location>
        <begin position="417"/>
        <end position="426"/>
    </location>
</feature>
<reference evidence="2 3" key="1">
    <citation type="submission" date="2018-08" db="EMBL/GenBank/DDBJ databases">
        <title>A genome reference for cultivated species of the human gut microbiota.</title>
        <authorList>
            <person name="Zou Y."/>
            <person name="Xue W."/>
            <person name="Luo G."/>
        </authorList>
    </citation>
    <scope>NUCLEOTIDE SEQUENCE [LARGE SCALE GENOMIC DNA]</scope>
    <source>
        <strain evidence="2 3">AM23-3</strain>
    </source>
</reference>
<organism evidence="2 3">
    <name type="scientific">Coprococcus comes</name>
    <dbReference type="NCBI Taxonomy" id="410072"/>
    <lineage>
        <taxon>Bacteria</taxon>
        <taxon>Bacillati</taxon>
        <taxon>Bacillota</taxon>
        <taxon>Clostridia</taxon>
        <taxon>Lachnospirales</taxon>
        <taxon>Lachnospiraceae</taxon>
        <taxon>Coprococcus</taxon>
    </lineage>
</organism>
<evidence type="ECO:0000313" key="2">
    <source>
        <dbReference type="EMBL" id="RHF78875.1"/>
    </source>
</evidence>
<sequence>MDFKDIKTADELESWYAEKEDILEGHVRDYAVPFGNVYHLDSPGYVSEERWRDTLPTDRERSTFMALQNGVSTKEIVEHKDEFGWIDRMAMSSVADDYAECYMTQAGPDYLDEQEIMNVREQYPELIDSNGEIVWNDPDFMKRGVTFDVENFGEKYKIELVCDSYLDNGSLYVGAYDVTPESDNFGERWADISVNLNNPCQNDRTVFLDMNNLYNPAIIEAIYGLGTVEDIVSHSGFCSYPAFTFDADVISQMRNTQEFMDANTPDDYKLVAVKVGYNFALVPKIELSGIETNATETVVDISGKQYGLLAGKTFEDSQKLDAVLDTFPEYAIKDYKVPNKISVFIMPVQMYWKDDPSEIIETNFSFEDTCGLAIDDSVTFSGYTQNELVDMIGREDNGEDFVITGVGAGHYVGTCKKEPSKNKSVSEKTCNARESSGRLDADRNVDRNDIAKDKEVK</sequence>
<dbReference type="RefSeq" id="WP_118199856.1">
    <property type="nucleotide sequence ID" value="NZ_QRHO01000065.1"/>
</dbReference>
<feature type="region of interest" description="Disordered" evidence="1">
    <location>
        <begin position="417"/>
        <end position="457"/>
    </location>
</feature>
<proteinExistence type="predicted"/>
<feature type="compositionally biased region" description="Basic and acidic residues" evidence="1">
    <location>
        <begin position="435"/>
        <end position="457"/>
    </location>
</feature>
<dbReference type="InterPro" id="IPR025462">
    <property type="entry name" value="DUF4313"/>
</dbReference>
<dbReference type="AlphaFoldDB" id="A0A3R6D4T8"/>